<reference evidence="1 2" key="1">
    <citation type="journal article" date="2013" name="Int. J. Syst. Evol. Microbiol.">
        <title>Kordia antarctica sp. nov., isolated from Antarctic seawater.</title>
        <authorList>
            <person name="Baek K."/>
            <person name="Choi A."/>
            <person name="Kang I."/>
            <person name="Lee K."/>
            <person name="Cho J.C."/>
        </authorList>
    </citation>
    <scope>NUCLEOTIDE SEQUENCE [LARGE SCALE GENOMIC DNA]</scope>
    <source>
        <strain evidence="1 2">IMCC3317</strain>
    </source>
</reference>
<sequence length="197" mass="23057">MKNNLLLIVLCLQAFLAFGQEKKEADLLISDASWGKEIIPMPIHFAPQIPYKGIEEIRFSPDWSKKESDGFWTYAFVWDIDLNKELSATDLENYLQYYFDGLMDGVNKDKGKILPKTIALFLKKETTNKAFEFVGKLQIYNSFHTKDVMMLNCTVKQYYCKEKKKSMVLFYFSQKELDHAIWDKLYSVKLKGKPCKD</sequence>
<evidence type="ECO:0000313" key="1">
    <source>
        <dbReference type="EMBL" id="QHI37562.1"/>
    </source>
</evidence>
<dbReference type="EMBL" id="CP019288">
    <property type="protein sequence ID" value="QHI37562.1"/>
    <property type="molecule type" value="Genomic_DNA"/>
</dbReference>
<dbReference type="RefSeq" id="WP_160130179.1">
    <property type="nucleotide sequence ID" value="NZ_CP019288.1"/>
</dbReference>
<proteinExistence type="predicted"/>
<evidence type="ECO:0000313" key="2">
    <source>
        <dbReference type="Proteomes" id="UP000464657"/>
    </source>
</evidence>
<organism evidence="1 2">
    <name type="scientific">Kordia antarctica</name>
    <dbReference type="NCBI Taxonomy" id="1218801"/>
    <lineage>
        <taxon>Bacteria</taxon>
        <taxon>Pseudomonadati</taxon>
        <taxon>Bacteroidota</taxon>
        <taxon>Flavobacteriia</taxon>
        <taxon>Flavobacteriales</taxon>
        <taxon>Flavobacteriaceae</taxon>
        <taxon>Kordia</taxon>
    </lineage>
</organism>
<dbReference type="KEGG" id="kan:IMCC3317_29420"/>
<dbReference type="OrthoDB" id="704518at2"/>
<keyword evidence="2" id="KW-1185">Reference proteome</keyword>
<accession>A0A7L4ZLM9</accession>
<dbReference type="AlphaFoldDB" id="A0A7L4ZLM9"/>
<dbReference type="Proteomes" id="UP000464657">
    <property type="component" value="Chromosome"/>
</dbReference>
<name>A0A7L4ZLM9_9FLAO</name>
<protein>
    <submittedName>
        <fullName evidence="1">Uncharacterized protein</fullName>
    </submittedName>
</protein>
<gene>
    <name evidence="1" type="ORF">IMCC3317_29420</name>
</gene>